<dbReference type="EMBL" id="CP104965">
    <property type="protein sequence ID" value="UXN68659.1"/>
    <property type="molecule type" value="Genomic_DNA"/>
</dbReference>
<sequence>MIPAPFHFENITREACVHPDVETEIAAARRREGDKHSPTRPHPMAALIRRLLPEPRAQHDWSGTPAE</sequence>
<accession>A0ABY6C8V8</accession>
<name>A0ABY6C8V8_9HYPH</name>
<keyword evidence="2" id="KW-1185">Reference proteome</keyword>
<organism evidence="1 2">
    <name type="scientific">Devosia neptuniae</name>
    <dbReference type="NCBI Taxonomy" id="191302"/>
    <lineage>
        <taxon>Bacteria</taxon>
        <taxon>Pseudomonadati</taxon>
        <taxon>Pseudomonadota</taxon>
        <taxon>Alphaproteobacteria</taxon>
        <taxon>Hyphomicrobiales</taxon>
        <taxon>Devosiaceae</taxon>
        <taxon>Devosia</taxon>
    </lineage>
</organism>
<gene>
    <name evidence="1" type="ORF">N8A98_15530</name>
</gene>
<evidence type="ECO:0000313" key="1">
    <source>
        <dbReference type="EMBL" id="UXN68659.1"/>
    </source>
</evidence>
<evidence type="ECO:0000313" key="2">
    <source>
        <dbReference type="Proteomes" id="UP001061862"/>
    </source>
</evidence>
<dbReference type="RefSeq" id="WP_262166606.1">
    <property type="nucleotide sequence ID" value="NZ_CP104965.1"/>
</dbReference>
<protein>
    <submittedName>
        <fullName evidence="1">Uncharacterized protein</fullName>
    </submittedName>
</protein>
<dbReference type="Proteomes" id="UP001061862">
    <property type="component" value="Chromosome"/>
</dbReference>
<reference evidence="1 2" key="1">
    <citation type="submission" date="2022-09" db="EMBL/GenBank/DDBJ databases">
        <title>Interaction between co-microsymbionts with complementary sets of symbiotic genes in legume-rhizobium systems.</title>
        <authorList>
            <person name="Safronova V."/>
            <person name="Sazanova A."/>
            <person name="Afonin A."/>
            <person name="Chirak E."/>
        </authorList>
    </citation>
    <scope>NUCLEOTIDE SEQUENCE [LARGE SCALE GENOMIC DNA]</scope>
    <source>
        <strain evidence="1 2">A18/4-1</strain>
    </source>
</reference>
<proteinExistence type="predicted"/>